<dbReference type="PROSITE" id="PS50198">
    <property type="entry name" value="PPIC_PPIASE_2"/>
    <property type="match status" value="1"/>
</dbReference>
<accession>A0A517TB40</accession>
<dbReference type="PANTHER" id="PTHR47245">
    <property type="entry name" value="PEPTIDYLPROLYL ISOMERASE"/>
    <property type="match status" value="1"/>
</dbReference>
<dbReference type="InterPro" id="IPR000297">
    <property type="entry name" value="PPIase_PpiC"/>
</dbReference>
<evidence type="ECO:0000313" key="4">
    <source>
        <dbReference type="Proteomes" id="UP000319976"/>
    </source>
</evidence>
<keyword evidence="1" id="KW-0697">Rotamase</keyword>
<protein>
    <submittedName>
        <fullName evidence="3">Peptidylprolyl isomerase</fullName>
    </submittedName>
</protein>
<keyword evidence="4" id="KW-1185">Reference proteome</keyword>
<evidence type="ECO:0000259" key="2">
    <source>
        <dbReference type="PROSITE" id="PS50198"/>
    </source>
</evidence>
<gene>
    <name evidence="3" type="ORF">V22_28430</name>
</gene>
<dbReference type="AlphaFoldDB" id="A0A517TB40"/>
<proteinExistence type="predicted"/>
<reference evidence="3 4" key="1">
    <citation type="submission" date="2019-02" db="EMBL/GenBank/DDBJ databases">
        <title>Deep-cultivation of Planctomycetes and their phenomic and genomic characterization uncovers novel biology.</title>
        <authorList>
            <person name="Wiegand S."/>
            <person name="Jogler M."/>
            <person name="Boedeker C."/>
            <person name="Pinto D."/>
            <person name="Vollmers J."/>
            <person name="Rivas-Marin E."/>
            <person name="Kohn T."/>
            <person name="Peeters S.H."/>
            <person name="Heuer A."/>
            <person name="Rast P."/>
            <person name="Oberbeckmann S."/>
            <person name="Bunk B."/>
            <person name="Jeske O."/>
            <person name="Meyerdierks A."/>
            <person name="Storesund J.E."/>
            <person name="Kallscheuer N."/>
            <person name="Luecker S."/>
            <person name="Lage O.M."/>
            <person name="Pohl T."/>
            <person name="Merkel B.J."/>
            <person name="Hornburger P."/>
            <person name="Mueller R.-W."/>
            <person name="Bruemmer F."/>
            <person name="Labrenz M."/>
            <person name="Spormann A.M."/>
            <person name="Op den Camp H."/>
            <person name="Overmann J."/>
            <person name="Amann R."/>
            <person name="Jetten M.S.M."/>
            <person name="Mascher T."/>
            <person name="Medema M.H."/>
            <person name="Devos D.P."/>
            <person name="Kaster A.-K."/>
            <person name="Ovreas L."/>
            <person name="Rohde M."/>
            <person name="Galperin M.Y."/>
            <person name="Jogler C."/>
        </authorList>
    </citation>
    <scope>NUCLEOTIDE SEQUENCE [LARGE SCALE GENOMIC DNA]</scope>
    <source>
        <strain evidence="3 4">V22</strain>
    </source>
</reference>
<sequence>MLPVLRFTLCPALCLTVAGCAWLHRNPKFDNPVVGPPPTRISLAEATPEQTVSSEILTVSATEREIDDHTVVATVNAEPILAGEILTPYAGNLKKAAQEMSPTQLDTVKKTLIKRDLDRHVERHVLMQAVRNTMKAEEIEQIQEALDMAFSDEVEKIKAKAGVATRAELGPHLAKDGLTLEAIEQMFKDQQMALVYVAQNSNFETPSVGRAEIVDYYTDHLDDYTHDAKARWQQIVIRIDRVGKAKAQEIAGQVVTDLKARRSFADIAREVSHGPRADRGGQWDWTTPGSLSDKKIDTAIFELPVKAVGGPFEDEKTIRFIRVTERVEAGTTSLTEVQDEIRGKLLQEQNRVASRKVIEDLLADAVVETQLN</sequence>
<dbReference type="InterPro" id="IPR050245">
    <property type="entry name" value="PrsA_foldase"/>
</dbReference>
<dbReference type="GO" id="GO:0003755">
    <property type="term" value="F:peptidyl-prolyl cis-trans isomerase activity"/>
    <property type="evidence" value="ECO:0007669"/>
    <property type="project" value="UniProtKB-KW"/>
</dbReference>
<feature type="domain" description="PpiC" evidence="2">
    <location>
        <begin position="227"/>
        <end position="325"/>
    </location>
</feature>
<evidence type="ECO:0000313" key="3">
    <source>
        <dbReference type="EMBL" id="QDT65588.1"/>
    </source>
</evidence>
<dbReference type="Gene3D" id="3.10.50.40">
    <property type="match status" value="1"/>
</dbReference>
<name>A0A517TB40_9PLAN</name>
<evidence type="ECO:0000256" key="1">
    <source>
        <dbReference type="PROSITE-ProRule" id="PRU00278"/>
    </source>
</evidence>
<dbReference type="InterPro" id="IPR046357">
    <property type="entry name" value="PPIase_dom_sf"/>
</dbReference>
<organism evidence="3 4">
    <name type="scientific">Calycomorphotria hydatis</name>
    <dbReference type="NCBI Taxonomy" id="2528027"/>
    <lineage>
        <taxon>Bacteria</taxon>
        <taxon>Pseudomonadati</taxon>
        <taxon>Planctomycetota</taxon>
        <taxon>Planctomycetia</taxon>
        <taxon>Planctomycetales</taxon>
        <taxon>Planctomycetaceae</taxon>
        <taxon>Calycomorphotria</taxon>
    </lineage>
</organism>
<dbReference type="InterPro" id="IPR027304">
    <property type="entry name" value="Trigger_fact/SurA_dom_sf"/>
</dbReference>
<dbReference type="PROSITE" id="PS51257">
    <property type="entry name" value="PROKAR_LIPOPROTEIN"/>
    <property type="match status" value="1"/>
</dbReference>
<keyword evidence="1 3" id="KW-0413">Isomerase</keyword>
<dbReference type="Pfam" id="PF13145">
    <property type="entry name" value="Rotamase_2"/>
    <property type="match status" value="1"/>
</dbReference>
<dbReference type="SUPFAM" id="SSF109998">
    <property type="entry name" value="Triger factor/SurA peptide-binding domain-like"/>
    <property type="match status" value="1"/>
</dbReference>
<dbReference type="KEGG" id="chya:V22_28430"/>
<dbReference type="OrthoDB" id="270355at2"/>
<dbReference type="EMBL" id="CP036316">
    <property type="protein sequence ID" value="QDT65588.1"/>
    <property type="molecule type" value="Genomic_DNA"/>
</dbReference>
<dbReference type="Gene3D" id="1.10.4030.10">
    <property type="entry name" value="Porin chaperone SurA, peptide-binding domain"/>
    <property type="match status" value="1"/>
</dbReference>
<dbReference type="SUPFAM" id="SSF54534">
    <property type="entry name" value="FKBP-like"/>
    <property type="match status" value="1"/>
</dbReference>
<dbReference type="PANTHER" id="PTHR47245:SF2">
    <property type="entry name" value="PEPTIDYL-PROLYL CIS-TRANS ISOMERASE HP_0175-RELATED"/>
    <property type="match status" value="1"/>
</dbReference>
<dbReference type="Proteomes" id="UP000319976">
    <property type="component" value="Chromosome"/>
</dbReference>